<name>A0A939HBB0_9CLOT</name>
<protein>
    <submittedName>
        <fullName evidence="2">Uncharacterized protein</fullName>
    </submittedName>
</protein>
<organism evidence="2 3">
    <name type="scientific">Proteiniclasticum aestuarii</name>
    <dbReference type="NCBI Taxonomy" id="2817862"/>
    <lineage>
        <taxon>Bacteria</taxon>
        <taxon>Bacillati</taxon>
        <taxon>Bacillota</taxon>
        <taxon>Clostridia</taxon>
        <taxon>Eubacteriales</taxon>
        <taxon>Clostridiaceae</taxon>
        <taxon>Proteiniclasticum</taxon>
    </lineage>
</organism>
<evidence type="ECO:0000313" key="3">
    <source>
        <dbReference type="Proteomes" id="UP000664218"/>
    </source>
</evidence>
<dbReference type="RefSeq" id="WP_207598966.1">
    <property type="nucleotide sequence ID" value="NZ_JAFNJU010000003.1"/>
</dbReference>
<feature type="region of interest" description="Disordered" evidence="1">
    <location>
        <begin position="59"/>
        <end position="81"/>
    </location>
</feature>
<sequence length="81" mass="9957">MVKKFQMREVKEFDPIEYYDKRIEEVQRDKDLNLIQKTMVTKYLETRKKMIMKLSVREKSNRQEAIRTKAGREKQSENKMI</sequence>
<accession>A0A939HBB0</accession>
<dbReference type="Proteomes" id="UP000664218">
    <property type="component" value="Unassembled WGS sequence"/>
</dbReference>
<comment type="caution">
    <text evidence="2">The sequence shown here is derived from an EMBL/GenBank/DDBJ whole genome shotgun (WGS) entry which is preliminary data.</text>
</comment>
<proteinExistence type="predicted"/>
<keyword evidence="3" id="KW-1185">Reference proteome</keyword>
<evidence type="ECO:0000256" key="1">
    <source>
        <dbReference type="SAM" id="MobiDB-lite"/>
    </source>
</evidence>
<gene>
    <name evidence="2" type="ORF">J3A84_05290</name>
</gene>
<dbReference type="EMBL" id="JAFNJU010000003">
    <property type="protein sequence ID" value="MBO1264455.1"/>
    <property type="molecule type" value="Genomic_DNA"/>
</dbReference>
<reference evidence="2" key="1">
    <citation type="submission" date="2021-03" db="EMBL/GenBank/DDBJ databases">
        <title>Proteiniclasticum marinus sp. nov., isolated from tidal flat sediment.</title>
        <authorList>
            <person name="Namirimu T."/>
            <person name="Yang J.-A."/>
            <person name="Yang S.-H."/>
            <person name="Kim Y.-J."/>
            <person name="Kwon K.K."/>
        </authorList>
    </citation>
    <scope>NUCLEOTIDE SEQUENCE</scope>
    <source>
        <strain evidence="2">SCR006</strain>
    </source>
</reference>
<dbReference type="AlphaFoldDB" id="A0A939HBB0"/>
<evidence type="ECO:0000313" key="2">
    <source>
        <dbReference type="EMBL" id="MBO1264455.1"/>
    </source>
</evidence>